<dbReference type="GO" id="GO:0008483">
    <property type="term" value="F:transaminase activity"/>
    <property type="evidence" value="ECO:0007669"/>
    <property type="project" value="UniProtKB-KW"/>
</dbReference>
<dbReference type="InterPro" id="IPR010977">
    <property type="entry name" value="Aromatic_deC"/>
</dbReference>
<dbReference type="InterPro" id="IPR002129">
    <property type="entry name" value="PyrdxlP-dep_de-COase"/>
</dbReference>
<protein>
    <submittedName>
        <fullName evidence="9">Aspartate aminotransferase family protein</fullName>
    </submittedName>
</protein>
<dbReference type="InterPro" id="IPR015422">
    <property type="entry name" value="PyrdxlP-dep_Trfase_small"/>
</dbReference>
<keyword evidence="9" id="KW-0808">Transferase</keyword>
<dbReference type="GO" id="GO:0004058">
    <property type="term" value="F:aromatic-L-amino-acid decarboxylase activity"/>
    <property type="evidence" value="ECO:0007669"/>
    <property type="project" value="UniProtKB-ARBA"/>
</dbReference>
<keyword evidence="5 7" id="KW-0456">Lyase</keyword>
<keyword evidence="10" id="KW-1185">Reference proteome</keyword>
<evidence type="ECO:0000313" key="9">
    <source>
        <dbReference type="EMBL" id="GEO88140.1"/>
    </source>
</evidence>
<evidence type="ECO:0000256" key="8">
    <source>
        <dbReference type="SAM" id="MobiDB-lite"/>
    </source>
</evidence>
<comment type="caution">
    <text evidence="9">The sequence shown here is derived from an EMBL/GenBank/DDBJ whole genome shotgun (WGS) entry which is preliminary data.</text>
</comment>
<evidence type="ECO:0000256" key="1">
    <source>
        <dbReference type="ARBA" id="ARBA00001933"/>
    </source>
</evidence>
<accession>A0A512HRZ0</accession>
<dbReference type="Proteomes" id="UP000321769">
    <property type="component" value="Unassembled WGS sequence"/>
</dbReference>
<dbReference type="Gene3D" id="3.90.1150.10">
    <property type="entry name" value="Aspartate Aminotransferase, domain 1"/>
    <property type="match status" value="1"/>
</dbReference>
<feature type="modified residue" description="N6-(pyridoxal phosphate)lysine" evidence="6">
    <location>
        <position position="306"/>
    </location>
</feature>
<sequence>MDSLPAVGHADEMDPSPDASAALARAHEHALRWLATLPDRAVPPSASVAEVVAALGTELPDGPTDPATVVDLLAEAAEPGLTAMPSGRFFGFVIGGTHPAAMAADWLTSAWDQNAGMRTVTPATTAVDDIAERWILDLLGLPADGAVGFVTGGTMANFTCLAAGRDAVLTRAGWDVAARGLAGSPGVRVLAGAETHGSVDLALRYLGLGAPEHVPVDDEGRLEPAGLRALLEGGDDQRPTIVVLQAGNIHSGAFDPFGEVIAVAHEHGAWVHIDGAFGLFAGASPAFRHLVDGYEAADSWATDAHKTLNVPYDSGLAIVRDPGALRAAMSMHGDYLIQDAAGDPFEKVPELSRRARAVPVWAVLRSLGRTGVAELVERLCRHARSFADGIAVIEGADVLNDVVFTQVCAAFGDDARTREIVRRMLEDGTAWTTGSVWHDRAVLRISVSNWSTTDADVERTLEALRRAVGAA</sequence>
<dbReference type="EMBL" id="BJZQ01000001">
    <property type="protein sequence ID" value="GEO88140.1"/>
    <property type="molecule type" value="Genomic_DNA"/>
</dbReference>
<comment type="cofactor">
    <cofactor evidence="1 6 7">
        <name>pyridoxal 5'-phosphate</name>
        <dbReference type="ChEBI" id="CHEBI:597326"/>
    </cofactor>
</comment>
<evidence type="ECO:0000313" key="10">
    <source>
        <dbReference type="Proteomes" id="UP000321769"/>
    </source>
</evidence>
<evidence type="ECO:0000256" key="4">
    <source>
        <dbReference type="ARBA" id="ARBA00022898"/>
    </source>
</evidence>
<dbReference type="Gene3D" id="3.40.640.10">
    <property type="entry name" value="Type I PLP-dependent aspartate aminotransferase-like (Major domain)"/>
    <property type="match status" value="1"/>
</dbReference>
<keyword evidence="3" id="KW-0210">Decarboxylase</keyword>
<feature type="region of interest" description="Disordered" evidence="8">
    <location>
        <begin position="1"/>
        <end position="21"/>
    </location>
</feature>
<dbReference type="Pfam" id="PF00282">
    <property type="entry name" value="Pyridoxal_deC"/>
    <property type="match status" value="1"/>
</dbReference>
<evidence type="ECO:0000256" key="2">
    <source>
        <dbReference type="ARBA" id="ARBA00009533"/>
    </source>
</evidence>
<evidence type="ECO:0000256" key="6">
    <source>
        <dbReference type="PIRSR" id="PIRSR602129-50"/>
    </source>
</evidence>
<dbReference type="InterPro" id="IPR015424">
    <property type="entry name" value="PyrdxlP-dep_Trfase"/>
</dbReference>
<evidence type="ECO:0000256" key="3">
    <source>
        <dbReference type="ARBA" id="ARBA00022793"/>
    </source>
</evidence>
<evidence type="ECO:0000256" key="5">
    <source>
        <dbReference type="ARBA" id="ARBA00023239"/>
    </source>
</evidence>
<dbReference type="PANTHER" id="PTHR11999:SF70">
    <property type="entry name" value="MIP05841P"/>
    <property type="match status" value="1"/>
</dbReference>
<dbReference type="GO" id="GO:0019752">
    <property type="term" value="P:carboxylic acid metabolic process"/>
    <property type="evidence" value="ECO:0007669"/>
    <property type="project" value="InterPro"/>
</dbReference>
<dbReference type="SUPFAM" id="SSF53383">
    <property type="entry name" value="PLP-dependent transferases"/>
    <property type="match status" value="1"/>
</dbReference>
<dbReference type="AlphaFoldDB" id="A0A512HRZ0"/>
<dbReference type="RefSeq" id="WP_246119549.1">
    <property type="nucleotide sequence ID" value="NZ_BAAAYQ010000001.1"/>
</dbReference>
<proteinExistence type="inferred from homology"/>
<organism evidence="9 10">
    <name type="scientific">Aeromicrobium flavum</name>
    <dbReference type="NCBI Taxonomy" id="416568"/>
    <lineage>
        <taxon>Bacteria</taxon>
        <taxon>Bacillati</taxon>
        <taxon>Actinomycetota</taxon>
        <taxon>Actinomycetes</taxon>
        <taxon>Propionibacteriales</taxon>
        <taxon>Nocardioidaceae</taxon>
        <taxon>Aeromicrobium</taxon>
    </lineage>
</organism>
<keyword evidence="4 6" id="KW-0663">Pyridoxal phosphate</keyword>
<keyword evidence="9" id="KW-0032">Aminotransferase</keyword>
<dbReference type="PANTHER" id="PTHR11999">
    <property type="entry name" value="GROUP II PYRIDOXAL-5-PHOSPHATE DECARBOXYLASE"/>
    <property type="match status" value="1"/>
</dbReference>
<comment type="similarity">
    <text evidence="2 7">Belongs to the group II decarboxylase family.</text>
</comment>
<reference evidence="9 10" key="1">
    <citation type="submission" date="2019-07" db="EMBL/GenBank/DDBJ databases">
        <title>Whole genome shotgun sequence of Aeromicrobium flavum NBRC 107625.</title>
        <authorList>
            <person name="Hosoyama A."/>
            <person name="Uohara A."/>
            <person name="Ohji S."/>
            <person name="Ichikawa N."/>
        </authorList>
    </citation>
    <scope>NUCLEOTIDE SEQUENCE [LARGE SCALE GENOMIC DNA]</scope>
    <source>
        <strain evidence="9 10">NBRC 107625</strain>
    </source>
</reference>
<name>A0A512HRZ0_9ACTN</name>
<dbReference type="GO" id="GO:0030170">
    <property type="term" value="F:pyridoxal phosphate binding"/>
    <property type="evidence" value="ECO:0007669"/>
    <property type="project" value="InterPro"/>
</dbReference>
<dbReference type="InterPro" id="IPR015421">
    <property type="entry name" value="PyrdxlP-dep_Trfase_major"/>
</dbReference>
<evidence type="ECO:0000256" key="7">
    <source>
        <dbReference type="RuleBase" id="RU000382"/>
    </source>
</evidence>
<gene>
    <name evidence="9" type="ORF">AFL01nite_04670</name>
</gene>